<dbReference type="InterPro" id="IPR033878">
    <property type="entry name" value="NfsB-like"/>
</dbReference>
<dbReference type="SUPFAM" id="SSF55469">
    <property type="entry name" value="FMN-dependent nitroreductase-like"/>
    <property type="match status" value="1"/>
</dbReference>
<dbReference type="CDD" id="cd02149">
    <property type="entry name" value="NfsB-like"/>
    <property type="match status" value="1"/>
</dbReference>
<evidence type="ECO:0000256" key="6">
    <source>
        <dbReference type="ARBA" id="ARBA00023002"/>
    </source>
</evidence>
<gene>
    <name evidence="8" type="ORF">EHN07_15400</name>
</gene>
<evidence type="ECO:0000259" key="7">
    <source>
        <dbReference type="Pfam" id="PF00881"/>
    </source>
</evidence>
<proteinExistence type="inferred from homology"/>
<evidence type="ECO:0000256" key="5">
    <source>
        <dbReference type="ARBA" id="ARBA00022857"/>
    </source>
</evidence>
<dbReference type="InterPro" id="IPR000415">
    <property type="entry name" value="Nitroreductase-like"/>
</dbReference>
<sequence>MSVAKNDILDAFNARFTTKKYDPQRKISTQDFTLILEAARLSPSSFGFEPWNIIVVQNEALRKALLPDVWGAQGTLPTASHFVVFTAKTGENLGPDSKHIRHILTHVKHMPEENQQGMLSKFSDFQQHDFNLHTPESRHHWAARQAYIALGNMLTVAALLGIDSQPVEGFNIARVTETLVKQGLIEPKSDLPVVMASFGYRDMEVTPKTRRPILEAITWA</sequence>
<feature type="domain" description="Nitroreductase" evidence="7">
    <location>
        <begin position="14"/>
        <end position="200"/>
    </location>
</feature>
<evidence type="ECO:0000256" key="2">
    <source>
        <dbReference type="ARBA" id="ARBA00007118"/>
    </source>
</evidence>
<dbReference type="AlphaFoldDB" id="A0A3N5E3S1"/>
<evidence type="ECO:0000256" key="1">
    <source>
        <dbReference type="ARBA" id="ARBA00001917"/>
    </source>
</evidence>
<dbReference type="EMBL" id="RPOH01000066">
    <property type="protein sequence ID" value="RPH24002.1"/>
    <property type="molecule type" value="Genomic_DNA"/>
</dbReference>
<dbReference type="GO" id="GO:0016491">
    <property type="term" value="F:oxidoreductase activity"/>
    <property type="evidence" value="ECO:0007669"/>
    <property type="project" value="UniProtKB-KW"/>
</dbReference>
<dbReference type="PANTHER" id="PTHR43673:SF2">
    <property type="entry name" value="NITROREDUCTASE"/>
    <property type="match status" value="1"/>
</dbReference>
<name>A0A3N5E3S1_9ENTR</name>
<evidence type="ECO:0000313" key="8">
    <source>
        <dbReference type="EMBL" id="RPH24002.1"/>
    </source>
</evidence>
<dbReference type="OrthoDB" id="9809288at2"/>
<keyword evidence="4" id="KW-0288">FMN</keyword>
<dbReference type="InterPro" id="IPR029479">
    <property type="entry name" value="Nitroreductase"/>
</dbReference>
<evidence type="ECO:0000256" key="3">
    <source>
        <dbReference type="ARBA" id="ARBA00022630"/>
    </source>
</evidence>
<comment type="cofactor">
    <cofactor evidence="1">
        <name>FMN</name>
        <dbReference type="ChEBI" id="CHEBI:58210"/>
    </cofactor>
</comment>
<accession>A0A3N5E3S1</accession>
<comment type="caution">
    <text evidence="8">The sequence shown here is derived from an EMBL/GenBank/DDBJ whole genome shotgun (WGS) entry which is preliminary data.</text>
</comment>
<dbReference type="Proteomes" id="UP000268615">
    <property type="component" value="Unassembled WGS sequence"/>
</dbReference>
<keyword evidence="3" id="KW-0285">Flavoprotein</keyword>
<dbReference type="PANTHER" id="PTHR43673">
    <property type="entry name" value="NAD(P)H NITROREDUCTASE YDGI-RELATED"/>
    <property type="match status" value="1"/>
</dbReference>
<dbReference type="Gene3D" id="3.40.109.10">
    <property type="entry name" value="NADH Oxidase"/>
    <property type="match status" value="1"/>
</dbReference>
<keyword evidence="5" id="KW-0521">NADP</keyword>
<reference evidence="8 9" key="1">
    <citation type="submission" date="2018-11" db="EMBL/GenBank/DDBJ databases">
        <title>Draft genome sequence of Buttiauxella warmboldiae CCUG 35512.</title>
        <authorList>
            <person name="Salva-Serra F."/>
            <person name="Marathe N."/>
            <person name="Moore E."/>
            <person name="Svensson L."/>
            <person name="Engstrom-Jakobsson H."/>
        </authorList>
    </citation>
    <scope>NUCLEOTIDE SEQUENCE [LARGE SCALE GENOMIC DNA]</scope>
    <source>
        <strain evidence="8 9">CCUG 35512</strain>
    </source>
</reference>
<organism evidence="8 9">
    <name type="scientific">Buttiauxella warmboldiae</name>
    <dbReference type="NCBI Taxonomy" id="82993"/>
    <lineage>
        <taxon>Bacteria</taxon>
        <taxon>Pseudomonadati</taxon>
        <taxon>Pseudomonadota</taxon>
        <taxon>Gammaproteobacteria</taxon>
        <taxon>Enterobacterales</taxon>
        <taxon>Enterobacteriaceae</taxon>
        <taxon>Buttiauxella</taxon>
    </lineage>
</organism>
<evidence type="ECO:0000256" key="4">
    <source>
        <dbReference type="ARBA" id="ARBA00022643"/>
    </source>
</evidence>
<keyword evidence="6" id="KW-0560">Oxidoreductase</keyword>
<comment type="similarity">
    <text evidence="2">Belongs to the nitroreductase family.</text>
</comment>
<keyword evidence="9" id="KW-1185">Reference proteome</keyword>
<dbReference type="Pfam" id="PF00881">
    <property type="entry name" value="Nitroreductase"/>
    <property type="match status" value="1"/>
</dbReference>
<dbReference type="RefSeq" id="WP_124024942.1">
    <property type="nucleotide sequence ID" value="NZ_RPOH01000066.1"/>
</dbReference>
<evidence type="ECO:0000313" key="9">
    <source>
        <dbReference type="Proteomes" id="UP000268615"/>
    </source>
</evidence>
<protein>
    <submittedName>
        <fullName evidence="8">NAD(P)H-dependent oxidoreductase</fullName>
    </submittedName>
</protein>